<comment type="caution">
    <text evidence="1">The sequence shown here is derived from an EMBL/GenBank/DDBJ whole genome shotgun (WGS) entry which is preliminary data.</text>
</comment>
<organism evidence="1 2">
    <name type="scientific">Nephila pilipes</name>
    <name type="common">Giant wood spider</name>
    <name type="synonym">Nephila maculata</name>
    <dbReference type="NCBI Taxonomy" id="299642"/>
    <lineage>
        <taxon>Eukaryota</taxon>
        <taxon>Metazoa</taxon>
        <taxon>Ecdysozoa</taxon>
        <taxon>Arthropoda</taxon>
        <taxon>Chelicerata</taxon>
        <taxon>Arachnida</taxon>
        <taxon>Araneae</taxon>
        <taxon>Araneomorphae</taxon>
        <taxon>Entelegynae</taxon>
        <taxon>Araneoidea</taxon>
        <taxon>Nephilidae</taxon>
        <taxon>Nephila</taxon>
    </lineage>
</organism>
<name>A0A8X6UTL9_NEPPI</name>
<gene>
    <name evidence="1" type="ORF">NPIL_435491</name>
</gene>
<evidence type="ECO:0000313" key="1">
    <source>
        <dbReference type="EMBL" id="GFU41990.1"/>
    </source>
</evidence>
<dbReference type="Proteomes" id="UP000887013">
    <property type="component" value="Unassembled WGS sequence"/>
</dbReference>
<dbReference type="AlphaFoldDB" id="A0A8X6UTL9"/>
<evidence type="ECO:0000313" key="2">
    <source>
        <dbReference type="Proteomes" id="UP000887013"/>
    </source>
</evidence>
<reference evidence="1" key="1">
    <citation type="submission" date="2020-08" db="EMBL/GenBank/DDBJ databases">
        <title>Multicomponent nature underlies the extraordinary mechanical properties of spider dragline silk.</title>
        <authorList>
            <person name="Kono N."/>
            <person name="Nakamura H."/>
            <person name="Mori M."/>
            <person name="Yoshida Y."/>
            <person name="Ohtoshi R."/>
            <person name="Malay A.D."/>
            <person name="Moran D.A.P."/>
            <person name="Tomita M."/>
            <person name="Numata K."/>
            <person name="Arakawa K."/>
        </authorList>
    </citation>
    <scope>NUCLEOTIDE SEQUENCE</scope>
</reference>
<sequence length="78" mass="8382">MEPGSSKFTLDEITISRKNAAASSQWHGLPHQVPLLQFPHKSTGDLAGCLVVSSLLALVGNAAKLRYQTPQLSLPFPI</sequence>
<dbReference type="EMBL" id="BMAW01035970">
    <property type="protein sequence ID" value="GFU41990.1"/>
    <property type="molecule type" value="Genomic_DNA"/>
</dbReference>
<accession>A0A8X6UTL9</accession>
<keyword evidence="2" id="KW-1185">Reference proteome</keyword>
<proteinExistence type="predicted"/>
<protein>
    <submittedName>
        <fullName evidence="1">Uncharacterized protein</fullName>
    </submittedName>
</protein>